<dbReference type="Proteomes" id="UP000002012">
    <property type="component" value="Chromosome"/>
</dbReference>
<reference evidence="10 11" key="1">
    <citation type="journal article" date="2010" name="Stand. Genomic Sci.">
        <title>Complete genome sequence of Denitrovibrio acetiphilus type strain (N2460).</title>
        <authorList>
            <person name="Kiss H."/>
            <person name="Lang E."/>
            <person name="Lapidus A."/>
            <person name="Copeland A."/>
            <person name="Nolan M."/>
            <person name="Glavina Del Rio T."/>
            <person name="Chen F."/>
            <person name="Lucas S."/>
            <person name="Tice H."/>
            <person name="Cheng J.F."/>
            <person name="Han C."/>
            <person name="Goodwin L."/>
            <person name="Pitluck S."/>
            <person name="Liolios K."/>
            <person name="Pati A."/>
            <person name="Ivanova N."/>
            <person name="Mavromatis K."/>
            <person name="Chen A."/>
            <person name="Palaniappan K."/>
            <person name="Land M."/>
            <person name="Hauser L."/>
            <person name="Chang Y.J."/>
            <person name="Jeffries C.D."/>
            <person name="Detter J.C."/>
            <person name="Brettin T."/>
            <person name="Spring S."/>
            <person name="Rohde M."/>
            <person name="Goker M."/>
            <person name="Woyke T."/>
            <person name="Bristow J."/>
            <person name="Eisen J.A."/>
            <person name="Markowitz V."/>
            <person name="Hugenholtz P."/>
            <person name="Kyrpides N.C."/>
            <person name="Klenk H.P."/>
        </authorList>
    </citation>
    <scope>NUCLEOTIDE SEQUENCE [LARGE SCALE GENOMIC DNA]</scope>
    <source>
        <strain evidence="11">DSM 12809 / NBRC 114555 / N2460</strain>
    </source>
</reference>
<comment type="cofactor">
    <cofactor evidence="1">
        <name>heme c</name>
        <dbReference type="ChEBI" id="CHEBI:61717"/>
    </cofactor>
</comment>
<dbReference type="HOGENOM" id="CLU_136713_1_0_0"/>
<dbReference type="STRING" id="522772.Dacet_2092"/>
<evidence type="ECO:0000313" key="11">
    <source>
        <dbReference type="Proteomes" id="UP000002012"/>
    </source>
</evidence>
<dbReference type="OrthoDB" id="5397337at2"/>
<dbReference type="eggNOG" id="COG0484">
    <property type="taxonomic scope" value="Bacteria"/>
</dbReference>
<keyword evidence="11" id="KW-1185">Reference proteome</keyword>
<sequence precursor="true">MKHYIVTLVVVMLASFSMCAYAADNYNHNLKPHHDEAGLTCADCHQIERPIKAASADSCKSCHSDIRKTGRVVKFTERRTGRVMELNPHASHAGPIRCTLCHSEHKTSKLLCNDGCHDHHTWDLMVP</sequence>
<keyword evidence="5" id="KW-0479">Metal-binding</keyword>
<dbReference type="Pfam" id="PF14537">
    <property type="entry name" value="Cytochrom_c3_2"/>
    <property type="match status" value="1"/>
</dbReference>
<feature type="signal peptide" evidence="8">
    <location>
        <begin position="1"/>
        <end position="22"/>
    </location>
</feature>
<evidence type="ECO:0000256" key="3">
    <source>
        <dbReference type="ARBA" id="ARBA00022448"/>
    </source>
</evidence>
<evidence type="ECO:0000256" key="5">
    <source>
        <dbReference type="ARBA" id="ARBA00022723"/>
    </source>
</evidence>
<dbReference type="SUPFAM" id="SSF48695">
    <property type="entry name" value="Multiheme cytochromes"/>
    <property type="match status" value="1"/>
</dbReference>
<dbReference type="InParanoid" id="D4H264"/>
<dbReference type="RefSeq" id="WP_013011359.1">
    <property type="nucleotide sequence ID" value="NC_013943.1"/>
</dbReference>
<keyword evidence="7" id="KW-0408">Iron</keyword>
<name>D4H264_DENA2</name>
<keyword evidence="3" id="KW-0813">Transport</keyword>
<feature type="domain" description="Tetrahaem cytochrome" evidence="9">
    <location>
        <begin position="33"/>
        <end position="118"/>
    </location>
</feature>
<keyword evidence="4" id="KW-0349">Heme</keyword>
<proteinExistence type="predicted"/>
<dbReference type="PaxDb" id="522772-Dacet_2092"/>
<dbReference type="InterPro" id="IPR036280">
    <property type="entry name" value="Multihaem_cyt_sf"/>
</dbReference>
<dbReference type="KEGG" id="dap:Dacet_2092"/>
<organism evidence="10 11">
    <name type="scientific">Denitrovibrio acetiphilus (strain DSM 12809 / NBRC 114555 / N2460)</name>
    <dbReference type="NCBI Taxonomy" id="522772"/>
    <lineage>
        <taxon>Bacteria</taxon>
        <taxon>Pseudomonadati</taxon>
        <taxon>Deferribacterota</taxon>
        <taxon>Deferribacteres</taxon>
        <taxon>Deferribacterales</taxon>
        <taxon>Geovibrionaceae</taxon>
        <taxon>Denitrovibrio</taxon>
    </lineage>
</organism>
<feature type="chain" id="PRO_5003058275" evidence="8">
    <location>
        <begin position="23"/>
        <end position="127"/>
    </location>
</feature>
<keyword evidence="6" id="KW-0249">Electron transport</keyword>
<dbReference type="GO" id="GO:0030313">
    <property type="term" value="C:cell envelope"/>
    <property type="evidence" value="ECO:0007669"/>
    <property type="project" value="UniProtKB-SubCell"/>
</dbReference>
<accession>D4H264</accession>
<dbReference type="InterPro" id="IPR012286">
    <property type="entry name" value="Tetrahaem_cytochrome"/>
</dbReference>
<evidence type="ECO:0000256" key="2">
    <source>
        <dbReference type="ARBA" id="ARBA00004196"/>
    </source>
</evidence>
<protein>
    <submittedName>
        <fullName evidence="10">Flavocytochrome c</fullName>
    </submittedName>
</protein>
<evidence type="ECO:0000256" key="6">
    <source>
        <dbReference type="ARBA" id="ARBA00022982"/>
    </source>
</evidence>
<evidence type="ECO:0000256" key="7">
    <source>
        <dbReference type="ARBA" id="ARBA00023004"/>
    </source>
</evidence>
<evidence type="ECO:0000313" key="10">
    <source>
        <dbReference type="EMBL" id="ADD68855.1"/>
    </source>
</evidence>
<dbReference type="Gene3D" id="1.10.1130.10">
    <property type="entry name" value="Flavocytochrome C3, Chain A"/>
    <property type="match status" value="1"/>
</dbReference>
<dbReference type="EMBL" id="CP001968">
    <property type="protein sequence ID" value="ADD68855.1"/>
    <property type="molecule type" value="Genomic_DNA"/>
</dbReference>
<dbReference type="GO" id="GO:0046872">
    <property type="term" value="F:metal ion binding"/>
    <property type="evidence" value="ECO:0007669"/>
    <property type="project" value="UniProtKB-KW"/>
</dbReference>
<evidence type="ECO:0000256" key="8">
    <source>
        <dbReference type="SAM" id="SignalP"/>
    </source>
</evidence>
<keyword evidence="8" id="KW-0732">Signal</keyword>
<evidence type="ECO:0000256" key="4">
    <source>
        <dbReference type="ARBA" id="ARBA00022617"/>
    </source>
</evidence>
<gene>
    <name evidence="10" type="ordered locus">Dacet_2092</name>
</gene>
<dbReference type="AlphaFoldDB" id="D4H264"/>
<evidence type="ECO:0000256" key="1">
    <source>
        <dbReference type="ARBA" id="ARBA00001926"/>
    </source>
</evidence>
<evidence type="ECO:0000259" key="9">
    <source>
        <dbReference type="Pfam" id="PF14537"/>
    </source>
</evidence>
<comment type="subcellular location">
    <subcellularLocation>
        <location evidence="2">Cell envelope</location>
    </subcellularLocation>
</comment>